<evidence type="ECO:0000256" key="1">
    <source>
        <dbReference type="ARBA" id="ARBA00012502"/>
    </source>
</evidence>
<accession>A0ABW0L3X2</accession>
<sequence length="178" mass="19726">MTHATSQGESLMSAEVQRIGFGGGCHWCTEAVFAALRGVIRVEQGFIRADAPDDNFSEAVLLTFQPDKISLGSLIEIHLRTHSSTSNHSMRRKYRSAVYVMDEAQAEAARRVLIEVGPGFDAPLVTRILPFRTFKASDERFQRYSEKNAGGPFCTTYIDPKLALLRKEFGGLLRSAGE</sequence>
<dbReference type="PANTHER" id="PTHR43774">
    <property type="entry name" value="PEPTIDE METHIONINE SULFOXIDE REDUCTASE"/>
    <property type="match status" value="1"/>
</dbReference>
<organism evidence="6 7">
    <name type="scientific">Massilia niabensis</name>
    <dbReference type="NCBI Taxonomy" id="544910"/>
    <lineage>
        <taxon>Bacteria</taxon>
        <taxon>Pseudomonadati</taxon>
        <taxon>Pseudomonadota</taxon>
        <taxon>Betaproteobacteria</taxon>
        <taxon>Burkholderiales</taxon>
        <taxon>Oxalobacteraceae</taxon>
        <taxon>Telluria group</taxon>
        <taxon>Massilia</taxon>
    </lineage>
</organism>
<dbReference type="EC" id="1.8.4.11" evidence="1"/>
<evidence type="ECO:0000313" key="7">
    <source>
        <dbReference type="Proteomes" id="UP001596050"/>
    </source>
</evidence>
<evidence type="ECO:0000259" key="5">
    <source>
        <dbReference type="Pfam" id="PF01625"/>
    </source>
</evidence>
<dbReference type="RefSeq" id="WP_379783223.1">
    <property type="nucleotide sequence ID" value="NZ_JBHSMU010000010.1"/>
</dbReference>
<evidence type="ECO:0000256" key="2">
    <source>
        <dbReference type="ARBA" id="ARBA00023002"/>
    </source>
</evidence>
<comment type="catalytic activity">
    <reaction evidence="3">
        <text>L-methionyl-[protein] + [thioredoxin]-disulfide + H2O = L-methionyl-(S)-S-oxide-[protein] + [thioredoxin]-dithiol</text>
        <dbReference type="Rhea" id="RHEA:14217"/>
        <dbReference type="Rhea" id="RHEA-COMP:10698"/>
        <dbReference type="Rhea" id="RHEA-COMP:10700"/>
        <dbReference type="Rhea" id="RHEA-COMP:12313"/>
        <dbReference type="Rhea" id="RHEA-COMP:12315"/>
        <dbReference type="ChEBI" id="CHEBI:15377"/>
        <dbReference type="ChEBI" id="CHEBI:16044"/>
        <dbReference type="ChEBI" id="CHEBI:29950"/>
        <dbReference type="ChEBI" id="CHEBI:44120"/>
        <dbReference type="ChEBI" id="CHEBI:50058"/>
        <dbReference type="EC" id="1.8.4.11"/>
    </reaction>
</comment>
<name>A0ABW0L3X2_9BURK</name>
<dbReference type="EMBL" id="JBHSMU010000010">
    <property type="protein sequence ID" value="MFC5460395.1"/>
    <property type="molecule type" value="Genomic_DNA"/>
</dbReference>
<keyword evidence="7" id="KW-1185">Reference proteome</keyword>
<dbReference type="GO" id="GO:0008113">
    <property type="term" value="F:peptide-methionine (S)-S-oxide reductase activity"/>
    <property type="evidence" value="ECO:0007669"/>
    <property type="project" value="UniProtKB-EC"/>
</dbReference>
<comment type="caution">
    <text evidence="6">The sequence shown here is derived from an EMBL/GenBank/DDBJ whole genome shotgun (WGS) entry which is preliminary data.</text>
</comment>
<comment type="catalytic activity">
    <reaction evidence="4">
        <text>[thioredoxin]-disulfide + L-methionine + H2O = L-methionine (S)-S-oxide + [thioredoxin]-dithiol</text>
        <dbReference type="Rhea" id="RHEA:19993"/>
        <dbReference type="Rhea" id="RHEA-COMP:10698"/>
        <dbReference type="Rhea" id="RHEA-COMP:10700"/>
        <dbReference type="ChEBI" id="CHEBI:15377"/>
        <dbReference type="ChEBI" id="CHEBI:29950"/>
        <dbReference type="ChEBI" id="CHEBI:50058"/>
        <dbReference type="ChEBI" id="CHEBI:57844"/>
        <dbReference type="ChEBI" id="CHEBI:58772"/>
        <dbReference type="EC" id="1.8.4.11"/>
    </reaction>
</comment>
<dbReference type="Pfam" id="PF01625">
    <property type="entry name" value="PMSR"/>
    <property type="match status" value="1"/>
</dbReference>
<protein>
    <recommendedName>
        <fullName evidence="1">peptide-methionine (S)-S-oxide reductase</fullName>
        <ecNumber evidence="1">1.8.4.11</ecNumber>
    </recommendedName>
</protein>
<evidence type="ECO:0000313" key="6">
    <source>
        <dbReference type="EMBL" id="MFC5460395.1"/>
    </source>
</evidence>
<keyword evidence="2 6" id="KW-0560">Oxidoreductase</keyword>
<evidence type="ECO:0000256" key="3">
    <source>
        <dbReference type="ARBA" id="ARBA00047806"/>
    </source>
</evidence>
<dbReference type="SUPFAM" id="SSF55068">
    <property type="entry name" value="Peptide methionine sulfoxide reductase"/>
    <property type="match status" value="1"/>
</dbReference>
<dbReference type="PANTHER" id="PTHR43774:SF1">
    <property type="entry name" value="PEPTIDE METHIONINE SULFOXIDE REDUCTASE MSRA 2"/>
    <property type="match status" value="1"/>
</dbReference>
<proteinExistence type="predicted"/>
<dbReference type="InterPro" id="IPR036509">
    <property type="entry name" value="Met_Sox_Rdtase_MsrA_sf"/>
</dbReference>
<dbReference type="InterPro" id="IPR002569">
    <property type="entry name" value="Met_Sox_Rdtase_MsrA_dom"/>
</dbReference>
<dbReference type="Gene3D" id="3.30.1060.10">
    <property type="entry name" value="Peptide methionine sulphoxide reductase MsrA"/>
    <property type="match status" value="1"/>
</dbReference>
<feature type="domain" description="Peptide methionine sulphoxide reductase MsrA" evidence="5">
    <location>
        <begin position="19"/>
        <end position="154"/>
    </location>
</feature>
<reference evidence="7" key="1">
    <citation type="journal article" date="2019" name="Int. J. Syst. Evol. Microbiol.">
        <title>The Global Catalogue of Microorganisms (GCM) 10K type strain sequencing project: providing services to taxonomists for standard genome sequencing and annotation.</title>
        <authorList>
            <consortium name="The Broad Institute Genomics Platform"/>
            <consortium name="The Broad Institute Genome Sequencing Center for Infectious Disease"/>
            <person name="Wu L."/>
            <person name="Ma J."/>
        </authorList>
    </citation>
    <scope>NUCLEOTIDE SEQUENCE [LARGE SCALE GENOMIC DNA]</scope>
    <source>
        <strain evidence="7">KACC 12649</strain>
    </source>
</reference>
<evidence type="ECO:0000256" key="4">
    <source>
        <dbReference type="ARBA" id="ARBA00048782"/>
    </source>
</evidence>
<gene>
    <name evidence="6" type="ORF">ACFPN5_11320</name>
</gene>
<dbReference type="Proteomes" id="UP001596050">
    <property type="component" value="Unassembled WGS sequence"/>
</dbReference>